<evidence type="ECO:0000256" key="2">
    <source>
        <dbReference type="SAM" id="SignalP"/>
    </source>
</evidence>
<evidence type="ECO:0000313" key="4">
    <source>
        <dbReference type="Proteomes" id="UP000193411"/>
    </source>
</evidence>
<dbReference type="InterPro" id="IPR006311">
    <property type="entry name" value="TAT_signal"/>
</dbReference>
<feature type="compositionally biased region" description="Low complexity" evidence="1">
    <location>
        <begin position="276"/>
        <end position="285"/>
    </location>
</feature>
<feature type="chain" id="PRO_5013277051" description="ER membrane protein complex subunit 10" evidence="2">
    <location>
        <begin position="43"/>
        <end position="354"/>
    </location>
</feature>
<dbReference type="Proteomes" id="UP000193411">
    <property type="component" value="Unassembled WGS sequence"/>
</dbReference>
<sequence length="354" mass="37378">MIQHQRQRQHQPRDRSSLLRLLSLAAATLLAAATFLSHPASAQPSSNTAKILHDALSKPTISKSFSVQHALIPNAALVANWGKLPASTSWSPKTALILDAHDPPAPAKGGAAPSRPSQAGRVWVAKVDVTRAQAQAHAAAGGGLTVTRPADAMYAVRIVGDEVKNQDTMVRLYPACWVSSSDSIRMHIDESGSLFAFDWVPGSQVCSESDKVIVDMRTEAQVAVPKLLPRPLKPVPPSAKLATPRPRLKTGYKPPAKPTGTVTTDGNGGTDSESVPPEAQEAEPAAGREMDDEPELGDVDVEDKPDDRRSFLSKYWMYIVPVILLVIMGGPAEEPKKAGAGGGAGGGGARAAKQ</sequence>
<gene>
    <name evidence="3" type="ORF">BCR44DRAFT_27564</name>
</gene>
<evidence type="ECO:0000256" key="1">
    <source>
        <dbReference type="SAM" id="MobiDB-lite"/>
    </source>
</evidence>
<dbReference type="STRING" id="765915.A0A1Y2HHT2"/>
<feature type="signal peptide" evidence="2">
    <location>
        <begin position="1"/>
        <end position="42"/>
    </location>
</feature>
<name>A0A1Y2HHT2_9FUNG</name>
<feature type="compositionally biased region" description="Gly residues" evidence="1">
    <location>
        <begin position="339"/>
        <end position="354"/>
    </location>
</feature>
<dbReference type="Pfam" id="PF21203">
    <property type="entry name" value="ECM10"/>
    <property type="match status" value="1"/>
</dbReference>
<organism evidence="3 4">
    <name type="scientific">Catenaria anguillulae PL171</name>
    <dbReference type="NCBI Taxonomy" id="765915"/>
    <lineage>
        <taxon>Eukaryota</taxon>
        <taxon>Fungi</taxon>
        <taxon>Fungi incertae sedis</taxon>
        <taxon>Blastocladiomycota</taxon>
        <taxon>Blastocladiomycetes</taxon>
        <taxon>Blastocladiales</taxon>
        <taxon>Catenariaceae</taxon>
        <taxon>Catenaria</taxon>
    </lineage>
</organism>
<accession>A0A1Y2HHT2</accession>
<dbReference type="AlphaFoldDB" id="A0A1Y2HHT2"/>
<dbReference type="EMBL" id="MCFL01000030">
    <property type="protein sequence ID" value="ORZ34158.1"/>
    <property type="molecule type" value="Genomic_DNA"/>
</dbReference>
<feature type="compositionally biased region" description="Acidic residues" evidence="1">
    <location>
        <begin position="290"/>
        <end position="304"/>
    </location>
</feature>
<protein>
    <recommendedName>
        <fullName evidence="5">ER membrane protein complex subunit 10</fullName>
    </recommendedName>
</protein>
<evidence type="ECO:0008006" key="5">
    <source>
        <dbReference type="Google" id="ProtNLM"/>
    </source>
</evidence>
<dbReference type="OrthoDB" id="5586447at2759"/>
<reference evidence="3 4" key="1">
    <citation type="submission" date="2016-07" db="EMBL/GenBank/DDBJ databases">
        <title>Pervasive Adenine N6-methylation of Active Genes in Fungi.</title>
        <authorList>
            <consortium name="DOE Joint Genome Institute"/>
            <person name="Mondo S.J."/>
            <person name="Dannebaum R.O."/>
            <person name="Kuo R.C."/>
            <person name="Labutti K."/>
            <person name="Haridas S."/>
            <person name="Kuo A."/>
            <person name="Salamov A."/>
            <person name="Ahrendt S.R."/>
            <person name="Lipzen A."/>
            <person name="Sullivan W."/>
            <person name="Andreopoulos W.B."/>
            <person name="Clum A."/>
            <person name="Lindquist E."/>
            <person name="Daum C."/>
            <person name="Ramamoorthy G.K."/>
            <person name="Gryganskyi A."/>
            <person name="Culley D."/>
            <person name="Magnuson J.K."/>
            <person name="James T.Y."/>
            <person name="O'Malley M.A."/>
            <person name="Stajich J.E."/>
            <person name="Spatafora J.W."/>
            <person name="Visel A."/>
            <person name="Grigoriev I.V."/>
        </authorList>
    </citation>
    <scope>NUCLEOTIDE SEQUENCE [LARGE SCALE GENOMIC DNA]</scope>
    <source>
        <strain evidence="3 4">PL171</strain>
    </source>
</reference>
<feature type="region of interest" description="Disordered" evidence="1">
    <location>
        <begin position="229"/>
        <end position="306"/>
    </location>
</feature>
<dbReference type="PROSITE" id="PS51318">
    <property type="entry name" value="TAT"/>
    <property type="match status" value="1"/>
</dbReference>
<comment type="caution">
    <text evidence="3">The sequence shown here is derived from an EMBL/GenBank/DDBJ whole genome shotgun (WGS) entry which is preliminary data.</text>
</comment>
<feature type="region of interest" description="Disordered" evidence="1">
    <location>
        <begin position="333"/>
        <end position="354"/>
    </location>
</feature>
<keyword evidence="4" id="KW-1185">Reference proteome</keyword>
<proteinExistence type="predicted"/>
<dbReference type="CDD" id="cd22209">
    <property type="entry name" value="EMC10"/>
    <property type="match status" value="1"/>
</dbReference>
<keyword evidence="2" id="KW-0732">Signal</keyword>
<evidence type="ECO:0000313" key="3">
    <source>
        <dbReference type="EMBL" id="ORZ34158.1"/>
    </source>
</evidence>